<dbReference type="AlphaFoldDB" id="A0A2N9EZQ7"/>
<reference evidence="2" key="1">
    <citation type="submission" date="2018-02" db="EMBL/GenBank/DDBJ databases">
        <authorList>
            <person name="Cohen D.B."/>
            <person name="Kent A.D."/>
        </authorList>
    </citation>
    <scope>NUCLEOTIDE SEQUENCE</scope>
</reference>
<accession>A0A2N9EZQ7</accession>
<evidence type="ECO:0000313" key="2">
    <source>
        <dbReference type="EMBL" id="SPC84227.1"/>
    </source>
</evidence>
<organism evidence="2">
    <name type="scientific">Fagus sylvatica</name>
    <name type="common">Beechnut</name>
    <dbReference type="NCBI Taxonomy" id="28930"/>
    <lineage>
        <taxon>Eukaryota</taxon>
        <taxon>Viridiplantae</taxon>
        <taxon>Streptophyta</taxon>
        <taxon>Embryophyta</taxon>
        <taxon>Tracheophyta</taxon>
        <taxon>Spermatophyta</taxon>
        <taxon>Magnoliopsida</taxon>
        <taxon>eudicotyledons</taxon>
        <taxon>Gunneridae</taxon>
        <taxon>Pentapetalae</taxon>
        <taxon>rosids</taxon>
        <taxon>fabids</taxon>
        <taxon>Fagales</taxon>
        <taxon>Fagaceae</taxon>
        <taxon>Fagus</taxon>
    </lineage>
</organism>
<evidence type="ECO:0000256" key="1">
    <source>
        <dbReference type="SAM" id="MobiDB-lite"/>
    </source>
</evidence>
<proteinExistence type="predicted"/>
<sequence length="82" mass="9154">MPARSTAPCSALPGSRRLPIPTLLPAAYLPALDRVLLAHNASRFVPDVARREMDVVVVRPKEEAECKGGDSKEERDKRKWIF</sequence>
<protein>
    <submittedName>
        <fullName evidence="2">Uncharacterized protein</fullName>
    </submittedName>
</protein>
<name>A0A2N9EZQ7_FAGSY</name>
<feature type="region of interest" description="Disordered" evidence="1">
    <location>
        <begin position="62"/>
        <end position="82"/>
    </location>
</feature>
<dbReference type="EMBL" id="OIVN01000696">
    <property type="protein sequence ID" value="SPC84227.1"/>
    <property type="molecule type" value="Genomic_DNA"/>
</dbReference>
<gene>
    <name evidence="2" type="ORF">FSB_LOCUS12109</name>
</gene>